<dbReference type="HOGENOM" id="CLU_2498341_0_0_1"/>
<comment type="caution">
    <text evidence="1">The sequence shown here is derived from an EMBL/GenBank/DDBJ whole genome shotgun (WGS) entry which is preliminary data.</text>
</comment>
<evidence type="ECO:0000313" key="1">
    <source>
        <dbReference type="EMBL" id="EXU99239.1"/>
    </source>
</evidence>
<protein>
    <submittedName>
        <fullName evidence="1">Uncharacterized protein</fullName>
    </submittedName>
</protein>
<dbReference type="EMBL" id="JELW01000020">
    <property type="protein sequence ID" value="EXU99239.1"/>
    <property type="molecule type" value="Genomic_DNA"/>
</dbReference>
<gene>
    <name evidence="1" type="ORF">X797_007667</name>
</gene>
<proteinExistence type="predicted"/>
<organism evidence="1 2">
    <name type="scientific">Metarhizium robertsii</name>
    <dbReference type="NCBI Taxonomy" id="568076"/>
    <lineage>
        <taxon>Eukaryota</taxon>
        <taxon>Fungi</taxon>
        <taxon>Dikarya</taxon>
        <taxon>Ascomycota</taxon>
        <taxon>Pezizomycotina</taxon>
        <taxon>Sordariomycetes</taxon>
        <taxon>Hypocreomycetidae</taxon>
        <taxon>Hypocreales</taxon>
        <taxon>Clavicipitaceae</taxon>
        <taxon>Metarhizium</taxon>
    </lineage>
</organism>
<name>A0A014N181_9HYPO</name>
<dbReference type="AlphaFoldDB" id="A0A014N181"/>
<accession>A0A014N181</accession>
<dbReference type="Proteomes" id="UP000030151">
    <property type="component" value="Unassembled WGS sequence"/>
</dbReference>
<reference evidence="1 2" key="1">
    <citation type="submission" date="2014-02" db="EMBL/GenBank/DDBJ databases">
        <title>The genome sequence of the entomopathogenic fungus Metarhizium robertsii ARSEF 2575.</title>
        <authorList>
            <person name="Giuliano Garisto Donzelli B."/>
            <person name="Roe B.A."/>
            <person name="Macmil S.L."/>
            <person name="Krasnoff S.B."/>
            <person name="Gibson D.M."/>
        </authorList>
    </citation>
    <scope>NUCLEOTIDE SEQUENCE [LARGE SCALE GENOMIC DNA]</scope>
    <source>
        <strain evidence="1 2">ARSEF 2575</strain>
    </source>
</reference>
<sequence>MTSLDTAPREDARRLAFGASRAAATCAWRDATRKACTIFLGDRLREKESDGLSAKLANLYNAILGMPERLSYRISLRGSGQTRKGG</sequence>
<evidence type="ECO:0000313" key="2">
    <source>
        <dbReference type="Proteomes" id="UP000030151"/>
    </source>
</evidence>